<protein>
    <submittedName>
        <fullName evidence="1">Uncharacterized protein</fullName>
    </submittedName>
</protein>
<evidence type="ECO:0000313" key="2">
    <source>
        <dbReference type="Proteomes" id="UP000014680"/>
    </source>
</evidence>
<keyword evidence="2" id="KW-1185">Reference proteome</keyword>
<dbReference type="AlphaFoldDB" id="A0A0A1U897"/>
<dbReference type="GeneID" id="14890056"/>
<dbReference type="VEuPathDB" id="AmoebaDB:EIN_269590"/>
<dbReference type="RefSeq" id="XP_004257894.1">
    <property type="nucleotide sequence ID" value="XM_004257846.1"/>
</dbReference>
<proteinExistence type="predicted"/>
<name>A0A0A1U897_ENTIV</name>
<sequence>MTSLQMVMPNGTSADGFDSIYITPISYFQYLPNNKLYDMCGYVLDISGVEKSKDATDKRHVLVVDWTCHTVLIKFKAIDMKIVESLKKGKIYVFEGVQLKQKKHKEMVWMSGVSKLIDEDSKNYKEVKMTKRVVETNSKSNEGFDLSQDKLAYLEKGGINWNLY</sequence>
<reference evidence="1 2" key="1">
    <citation type="submission" date="2012-10" db="EMBL/GenBank/DDBJ databases">
        <authorList>
            <person name="Zafar N."/>
            <person name="Inman J."/>
            <person name="Hall N."/>
            <person name="Lorenzi H."/>
            <person name="Caler E."/>
        </authorList>
    </citation>
    <scope>NUCLEOTIDE SEQUENCE [LARGE SCALE GENOMIC DNA]</scope>
    <source>
        <strain evidence="1 2">IP1</strain>
    </source>
</reference>
<dbReference type="EMBL" id="KB206479">
    <property type="protein sequence ID" value="ELP91123.1"/>
    <property type="molecule type" value="Genomic_DNA"/>
</dbReference>
<gene>
    <name evidence="1" type="ORF">EIN_269590</name>
</gene>
<dbReference type="KEGG" id="eiv:EIN_269590"/>
<dbReference type="Proteomes" id="UP000014680">
    <property type="component" value="Unassembled WGS sequence"/>
</dbReference>
<organism evidence="1 2">
    <name type="scientific">Entamoeba invadens IP1</name>
    <dbReference type="NCBI Taxonomy" id="370355"/>
    <lineage>
        <taxon>Eukaryota</taxon>
        <taxon>Amoebozoa</taxon>
        <taxon>Evosea</taxon>
        <taxon>Archamoebae</taxon>
        <taxon>Mastigamoebida</taxon>
        <taxon>Entamoebidae</taxon>
        <taxon>Entamoeba</taxon>
    </lineage>
</organism>
<evidence type="ECO:0000313" key="1">
    <source>
        <dbReference type="EMBL" id="ELP91123.1"/>
    </source>
</evidence>
<accession>A0A0A1U897</accession>